<comment type="caution">
    <text evidence="10">The sequence shown here is derived from an EMBL/GenBank/DDBJ whole genome shotgun (WGS) entry which is preliminary data.</text>
</comment>
<dbReference type="GO" id="GO:0000162">
    <property type="term" value="P:L-tryptophan biosynthetic process"/>
    <property type="evidence" value="ECO:0007669"/>
    <property type="project" value="UniProtKB-UniRule"/>
</dbReference>
<comment type="similarity">
    <text evidence="8">Belongs to the TrpC family.</text>
</comment>
<dbReference type="InterPro" id="IPR013798">
    <property type="entry name" value="Indole-3-glycerol_P_synth_dom"/>
</dbReference>
<keyword evidence="5 8" id="KW-0822">Tryptophan biosynthesis</keyword>
<dbReference type="RefSeq" id="WP_189477482.1">
    <property type="nucleotide sequence ID" value="NZ_BMYM01000002.1"/>
</dbReference>
<evidence type="ECO:0000256" key="4">
    <source>
        <dbReference type="ARBA" id="ARBA00022793"/>
    </source>
</evidence>
<comment type="catalytic activity">
    <reaction evidence="1 8">
        <text>1-(2-carboxyphenylamino)-1-deoxy-D-ribulose 5-phosphate + H(+) = (1S,2R)-1-C-(indol-3-yl)glycerol 3-phosphate + CO2 + H2O</text>
        <dbReference type="Rhea" id="RHEA:23476"/>
        <dbReference type="ChEBI" id="CHEBI:15377"/>
        <dbReference type="ChEBI" id="CHEBI:15378"/>
        <dbReference type="ChEBI" id="CHEBI:16526"/>
        <dbReference type="ChEBI" id="CHEBI:58613"/>
        <dbReference type="ChEBI" id="CHEBI:58866"/>
        <dbReference type="EC" id="4.1.1.48"/>
    </reaction>
</comment>
<keyword evidence="11" id="KW-1185">Reference proteome</keyword>
<accession>A0A919CKK9</accession>
<dbReference type="NCBIfam" id="NF001370">
    <property type="entry name" value="PRK00278.1-2"/>
    <property type="match status" value="1"/>
</dbReference>
<keyword evidence="4 8" id="KW-0210">Decarboxylase</keyword>
<dbReference type="InterPro" id="IPR045186">
    <property type="entry name" value="Indole-3-glycerol_P_synth"/>
</dbReference>
<dbReference type="NCBIfam" id="NF001377">
    <property type="entry name" value="PRK00278.2-4"/>
    <property type="match status" value="1"/>
</dbReference>
<evidence type="ECO:0000313" key="11">
    <source>
        <dbReference type="Proteomes" id="UP000644693"/>
    </source>
</evidence>
<reference evidence="10" key="2">
    <citation type="submission" date="2020-09" db="EMBL/GenBank/DDBJ databases">
        <authorList>
            <person name="Sun Q."/>
            <person name="Kim S."/>
        </authorList>
    </citation>
    <scope>NUCLEOTIDE SEQUENCE</scope>
    <source>
        <strain evidence="10">KCTC 23430</strain>
    </source>
</reference>
<dbReference type="InterPro" id="IPR013785">
    <property type="entry name" value="Aldolase_TIM"/>
</dbReference>
<evidence type="ECO:0000256" key="7">
    <source>
        <dbReference type="ARBA" id="ARBA00023239"/>
    </source>
</evidence>
<proteinExistence type="inferred from homology"/>
<gene>
    <name evidence="8 10" type="primary">trpC</name>
    <name evidence="10" type="ORF">GCM10007053_18060</name>
</gene>
<evidence type="ECO:0000256" key="5">
    <source>
        <dbReference type="ARBA" id="ARBA00022822"/>
    </source>
</evidence>
<evidence type="ECO:0000256" key="8">
    <source>
        <dbReference type="HAMAP-Rule" id="MF_00134"/>
    </source>
</evidence>
<dbReference type="AlphaFoldDB" id="A0A919CKK9"/>
<dbReference type="Pfam" id="PF00218">
    <property type="entry name" value="IGPS"/>
    <property type="match status" value="1"/>
</dbReference>
<evidence type="ECO:0000313" key="10">
    <source>
        <dbReference type="EMBL" id="GHD33558.1"/>
    </source>
</evidence>
<evidence type="ECO:0000256" key="3">
    <source>
        <dbReference type="ARBA" id="ARBA00022605"/>
    </source>
</evidence>
<dbReference type="Gene3D" id="3.20.20.70">
    <property type="entry name" value="Aldolase class I"/>
    <property type="match status" value="1"/>
</dbReference>
<evidence type="ECO:0000259" key="9">
    <source>
        <dbReference type="Pfam" id="PF00218"/>
    </source>
</evidence>
<dbReference type="PANTHER" id="PTHR22854">
    <property type="entry name" value="TRYPTOPHAN BIOSYNTHESIS PROTEIN"/>
    <property type="match status" value="1"/>
</dbReference>
<evidence type="ECO:0000256" key="1">
    <source>
        <dbReference type="ARBA" id="ARBA00001633"/>
    </source>
</evidence>
<keyword evidence="3 8" id="KW-0028">Amino-acid biosynthesis</keyword>
<feature type="domain" description="Indole-3-glycerol phosphate synthase" evidence="9">
    <location>
        <begin position="8"/>
        <end position="263"/>
    </location>
</feature>
<dbReference type="InterPro" id="IPR001468">
    <property type="entry name" value="Indole-3-GlycerolPSynthase_CS"/>
</dbReference>
<dbReference type="FunFam" id="3.20.20.70:FF:000024">
    <property type="entry name" value="Indole-3-glycerol phosphate synthase"/>
    <property type="match status" value="1"/>
</dbReference>
<dbReference type="GO" id="GO:0004640">
    <property type="term" value="F:phosphoribosylanthranilate isomerase activity"/>
    <property type="evidence" value="ECO:0007669"/>
    <property type="project" value="TreeGrafter"/>
</dbReference>
<dbReference type="EC" id="4.1.1.48" evidence="8"/>
<dbReference type="Proteomes" id="UP000644693">
    <property type="component" value="Unassembled WGS sequence"/>
</dbReference>
<reference evidence="10" key="1">
    <citation type="journal article" date="2014" name="Int. J. Syst. Evol. Microbiol.">
        <title>Complete genome sequence of Corynebacterium casei LMG S-19264T (=DSM 44701T), isolated from a smear-ripened cheese.</title>
        <authorList>
            <consortium name="US DOE Joint Genome Institute (JGI-PGF)"/>
            <person name="Walter F."/>
            <person name="Albersmeier A."/>
            <person name="Kalinowski J."/>
            <person name="Ruckert C."/>
        </authorList>
    </citation>
    <scope>NUCLEOTIDE SEQUENCE</scope>
    <source>
        <strain evidence="10">KCTC 23430</strain>
    </source>
</reference>
<dbReference type="PROSITE" id="PS00614">
    <property type="entry name" value="IGPS"/>
    <property type="match status" value="1"/>
</dbReference>
<dbReference type="SUPFAM" id="SSF51366">
    <property type="entry name" value="Ribulose-phoshate binding barrel"/>
    <property type="match status" value="1"/>
</dbReference>
<evidence type="ECO:0000256" key="2">
    <source>
        <dbReference type="ARBA" id="ARBA00004696"/>
    </source>
</evidence>
<dbReference type="EMBL" id="BMYM01000002">
    <property type="protein sequence ID" value="GHD33558.1"/>
    <property type="molecule type" value="Genomic_DNA"/>
</dbReference>
<dbReference type="GO" id="GO:0004425">
    <property type="term" value="F:indole-3-glycerol-phosphate synthase activity"/>
    <property type="evidence" value="ECO:0007669"/>
    <property type="project" value="UniProtKB-UniRule"/>
</dbReference>
<keyword evidence="7 8" id="KW-0456">Lyase</keyword>
<dbReference type="PANTHER" id="PTHR22854:SF2">
    <property type="entry name" value="INDOLE-3-GLYCEROL-PHOSPHATE SYNTHASE"/>
    <property type="match status" value="1"/>
</dbReference>
<name>A0A919CKK9_9GAMM</name>
<dbReference type="InterPro" id="IPR011060">
    <property type="entry name" value="RibuloseP-bd_barrel"/>
</dbReference>
<dbReference type="HAMAP" id="MF_00134_B">
    <property type="entry name" value="IGPS_B"/>
    <property type="match status" value="1"/>
</dbReference>
<dbReference type="NCBIfam" id="NF001373">
    <property type="entry name" value="PRK00278.1-6"/>
    <property type="match status" value="1"/>
</dbReference>
<comment type="pathway">
    <text evidence="2 8">Amino-acid biosynthesis; L-tryptophan biosynthesis; L-tryptophan from chorismate: step 4/5.</text>
</comment>
<organism evidence="10 11">
    <name type="scientific">Parahalioglobus pacificus</name>
    <dbReference type="NCBI Taxonomy" id="930806"/>
    <lineage>
        <taxon>Bacteria</taxon>
        <taxon>Pseudomonadati</taxon>
        <taxon>Pseudomonadota</taxon>
        <taxon>Gammaproteobacteria</taxon>
        <taxon>Cellvibrionales</taxon>
        <taxon>Halieaceae</taxon>
        <taxon>Parahalioglobus</taxon>
    </lineage>
</organism>
<evidence type="ECO:0000256" key="6">
    <source>
        <dbReference type="ARBA" id="ARBA00023141"/>
    </source>
</evidence>
<sequence length="267" mass="28801">MANPPTILRKIIDRKYEEVADRLAQTPLSELEAAIASQTPVRGFAAALKASVNAGRSAVIAEVKKASPSKGVIREQFVPAEIAASYERGGASCLSVLTDVDFFQGGDTYLQQARAACVLPVLRKDFTVDPYQVIEARAIGADAILLIVAALEQSQMVELAAAAAECALDVLVEVHDRAELDRALELDTPLVGINNRDLHSFDTSLDTTFSLLPHMPEDRIVITESGIHTAGDVAAMREHDVNAFLVGEAFMRAEEPGDRLQELFFAA</sequence>
<protein>
    <recommendedName>
        <fullName evidence="8">Indole-3-glycerol phosphate synthase</fullName>
        <shortName evidence="8">IGPS</shortName>
        <ecNumber evidence="8">4.1.1.48</ecNumber>
    </recommendedName>
</protein>
<keyword evidence="6 8" id="KW-0057">Aromatic amino acid biosynthesis</keyword>
<dbReference type="CDD" id="cd00331">
    <property type="entry name" value="IGPS"/>
    <property type="match status" value="1"/>
</dbReference>